<accession>A0AAD7EPI7</accession>
<sequence length="192" mass="20885">MKFTLPLLSLCTIALALAVPPANVTRVVDTKAHMNGTKTGVDTEKRTLGNVFLCTAAFFSGFCVTFTGEFNGGCVDLAVDLDNQVSSFGPGQGQRCQLAHGCANSDEGIPAFSGFIAFPGIQNFSVSWIDADGRVNAPFNDIISSYRCNYNDWEKELADMVLVEGFCLYAFSGYKSSILSEFNTRYQVQLCY</sequence>
<protein>
    <submittedName>
        <fullName evidence="2">Uncharacterized protein</fullName>
    </submittedName>
</protein>
<dbReference type="AlphaFoldDB" id="A0AAD7EPI7"/>
<evidence type="ECO:0000256" key="1">
    <source>
        <dbReference type="SAM" id="SignalP"/>
    </source>
</evidence>
<reference evidence="2" key="1">
    <citation type="submission" date="2023-03" db="EMBL/GenBank/DDBJ databases">
        <title>Massive genome expansion in bonnet fungi (Mycena s.s.) driven by repeated elements and novel gene families across ecological guilds.</title>
        <authorList>
            <consortium name="Lawrence Berkeley National Laboratory"/>
            <person name="Harder C.B."/>
            <person name="Miyauchi S."/>
            <person name="Viragh M."/>
            <person name="Kuo A."/>
            <person name="Thoen E."/>
            <person name="Andreopoulos B."/>
            <person name="Lu D."/>
            <person name="Skrede I."/>
            <person name="Drula E."/>
            <person name="Henrissat B."/>
            <person name="Morin E."/>
            <person name="Kohler A."/>
            <person name="Barry K."/>
            <person name="LaButti K."/>
            <person name="Morin E."/>
            <person name="Salamov A."/>
            <person name="Lipzen A."/>
            <person name="Mereny Z."/>
            <person name="Hegedus B."/>
            <person name="Baldrian P."/>
            <person name="Stursova M."/>
            <person name="Weitz H."/>
            <person name="Taylor A."/>
            <person name="Grigoriev I.V."/>
            <person name="Nagy L.G."/>
            <person name="Martin F."/>
            <person name="Kauserud H."/>
        </authorList>
    </citation>
    <scope>NUCLEOTIDE SEQUENCE</scope>
    <source>
        <strain evidence="2">CBHHK002</strain>
    </source>
</reference>
<organism evidence="2 3">
    <name type="scientific">Mycena albidolilacea</name>
    <dbReference type="NCBI Taxonomy" id="1033008"/>
    <lineage>
        <taxon>Eukaryota</taxon>
        <taxon>Fungi</taxon>
        <taxon>Dikarya</taxon>
        <taxon>Basidiomycota</taxon>
        <taxon>Agaricomycotina</taxon>
        <taxon>Agaricomycetes</taxon>
        <taxon>Agaricomycetidae</taxon>
        <taxon>Agaricales</taxon>
        <taxon>Marasmiineae</taxon>
        <taxon>Mycenaceae</taxon>
        <taxon>Mycena</taxon>
    </lineage>
</organism>
<proteinExistence type="predicted"/>
<feature type="chain" id="PRO_5041921156" evidence="1">
    <location>
        <begin position="19"/>
        <end position="192"/>
    </location>
</feature>
<keyword evidence="3" id="KW-1185">Reference proteome</keyword>
<gene>
    <name evidence="2" type="ORF">DFH08DRAFT_963579</name>
</gene>
<comment type="caution">
    <text evidence="2">The sequence shown here is derived from an EMBL/GenBank/DDBJ whole genome shotgun (WGS) entry which is preliminary data.</text>
</comment>
<feature type="signal peptide" evidence="1">
    <location>
        <begin position="1"/>
        <end position="18"/>
    </location>
</feature>
<dbReference type="EMBL" id="JARIHO010000026">
    <property type="protein sequence ID" value="KAJ7340721.1"/>
    <property type="molecule type" value="Genomic_DNA"/>
</dbReference>
<dbReference type="Proteomes" id="UP001218218">
    <property type="component" value="Unassembled WGS sequence"/>
</dbReference>
<evidence type="ECO:0000313" key="2">
    <source>
        <dbReference type="EMBL" id="KAJ7340721.1"/>
    </source>
</evidence>
<evidence type="ECO:0000313" key="3">
    <source>
        <dbReference type="Proteomes" id="UP001218218"/>
    </source>
</evidence>
<keyword evidence="1" id="KW-0732">Signal</keyword>
<name>A0AAD7EPI7_9AGAR</name>